<evidence type="ECO:0000313" key="1">
    <source>
        <dbReference type="EMBL" id="GEB57676.1"/>
    </source>
</evidence>
<proteinExistence type="predicted"/>
<dbReference type="Proteomes" id="UP000315226">
    <property type="component" value="Unassembled WGS sequence"/>
</dbReference>
<sequence length="73" mass="7341">MDGAGADGEVEAVEGVGDVVAPFLSVPLAQALCEDGVFGHGRPPVGRGLASPRASEYTVPNSEYSVLSSKVAP</sequence>
<organism evidence="1 2">
    <name type="scientific">Streptomyces gardneri</name>
    <dbReference type="NCBI Taxonomy" id="66892"/>
    <lineage>
        <taxon>Bacteria</taxon>
        <taxon>Bacillati</taxon>
        <taxon>Actinomycetota</taxon>
        <taxon>Actinomycetes</taxon>
        <taxon>Kitasatosporales</taxon>
        <taxon>Streptomycetaceae</taxon>
        <taxon>Streptomyces</taxon>
    </lineage>
</organism>
<comment type="caution">
    <text evidence="1">The sequence shown here is derived from an EMBL/GenBank/DDBJ whole genome shotgun (WGS) entry which is preliminary data.</text>
</comment>
<evidence type="ECO:0000313" key="2">
    <source>
        <dbReference type="Proteomes" id="UP000315226"/>
    </source>
</evidence>
<reference evidence="1 2" key="1">
    <citation type="submission" date="2019-06" db="EMBL/GenBank/DDBJ databases">
        <title>Whole genome shotgun sequence of Streptomyces gardneri NBRC 12865.</title>
        <authorList>
            <person name="Hosoyama A."/>
            <person name="Uohara A."/>
            <person name="Ohji S."/>
            <person name="Ichikawa N."/>
        </authorList>
    </citation>
    <scope>NUCLEOTIDE SEQUENCE [LARGE SCALE GENOMIC DNA]</scope>
    <source>
        <strain evidence="1 2">NBRC 12865</strain>
    </source>
</reference>
<gene>
    <name evidence="1" type="ORF">SGA01_32810</name>
</gene>
<dbReference type="EMBL" id="BJMN01000020">
    <property type="protein sequence ID" value="GEB57676.1"/>
    <property type="molecule type" value="Genomic_DNA"/>
</dbReference>
<name>A0A4Y3RIV0_9ACTN</name>
<accession>A0A4Y3RIV0</accession>
<dbReference type="AlphaFoldDB" id="A0A4Y3RIV0"/>
<protein>
    <submittedName>
        <fullName evidence="1">Uncharacterized protein</fullName>
    </submittedName>
</protein>
<keyword evidence="2" id="KW-1185">Reference proteome</keyword>